<dbReference type="Pfam" id="PF13561">
    <property type="entry name" value="adh_short_C2"/>
    <property type="match status" value="1"/>
</dbReference>
<comment type="caution">
    <text evidence="4">The sequence shown here is derived from an EMBL/GenBank/DDBJ whole genome shotgun (WGS) entry which is preliminary data.</text>
</comment>
<evidence type="ECO:0000256" key="2">
    <source>
        <dbReference type="ARBA" id="ARBA00022857"/>
    </source>
</evidence>
<dbReference type="OrthoDB" id="1669814at2759"/>
<reference evidence="4 5" key="1">
    <citation type="journal article" date="2018" name="BMC Genomics">
        <title>Genomic evidence for intraspecific hybridization in a clonal and extremely halotolerant yeast.</title>
        <authorList>
            <person name="Gostincar C."/>
            <person name="Stajich J.E."/>
            <person name="Zupancic J."/>
            <person name="Zalar P."/>
            <person name="Gunde-Cimerman N."/>
        </authorList>
    </citation>
    <scope>NUCLEOTIDE SEQUENCE [LARGE SCALE GENOMIC DNA]</scope>
    <source>
        <strain evidence="4 5">EXF-2682</strain>
    </source>
</reference>
<dbReference type="GO" id="GO:0050664">
    <property type="term" value="F:oxidoreductase activity, acting on NAD(P)H, oxygen as acceptor"/>
    <property type="evidence" value="ECO:0007669"/>
    <property type="project" value="TreeGrafter"/>
</dbReference>
<dbReference type="SUPFAM" id="SSF51735">
    <property type="entry name" value="NAD(P)-binding Rossmann-fold domains"/>
    <property type="match status" value="1"/>
</dbReference>
<evidence type="ECO:0000313" key="5">
    <source>
        <dbReference type="Proteomes" id="UP000269276"/>
    </source>
</evidence>
<dbReference type="InterPro" id="IPR020904">
    <property type="entry name" value="Sc_DH/Rdtase_CS"/>
</dbReference>
<sequence>MLTTLSNEIPDAVTPLSGGQTRLRLRIPYEEPDSQLHSFAAGLTSLTSFPFTHLTNPRSIVDSPAVLNFANMSPALVSDLAVSRDAPEPDHSDAAGLSAEKLFRLRDRTVMITGAGRGLGLNLAYAILETGADVCCLDVLQEPDSEEWATAKKIAGARNLHISYDRCDITDEASVEQLIKAKSEEARSRGKPMRGLVNSAGIQQMEDALDYPMDGFRRMMEVNVTGSYIIAKQFARAMVAQKSGASIVLIASMSGNIANRGLHCSAYNTSKGAVHQMCRSLAYEWGEHGIRVNTLSPGYIRTAMTDALLQAKPEVEKQWMAGALLGRFGAPEDFRAPTIFLLADGASFMTGTDLRVDGGHCATA</sequence>
<evidence type="ECO:0000256" key="3">
    <source>
        <dbReference type="ARBA" id="ARBA00023002"/>
    </source>
</evidence>
<proteinExistence type="inferred from homology"/>
<dbReference type="InterPro" id="IPR002347">
    <property type="entry name" value="SDR_fam"/>
</dbReference>
<accession>A0A3M7D368</accession>
<keyword evidence="2" id="KW-0521">NADP</keyword>
<organism evidence="4 5">
    <name type="scientific">Hortaea werneckii</name>
    <name type="common">Black yeast</name>
    <name type="synonym">Cladosporium werneckii</name>
    <dbReference type="NCBI Taxonomy" id="91943"/>
    <lineage>
        <taxon>Eukaryota</taxon>
        <taxon>Fungi</taxon>
        <taxon>Dikarya</taxon>
        <taxon>Ascomycota</taxon>
        <taxon>Pezizomycotina</taxon>
        <taxon>Dothideomycetes</taxon>
        <taxon>Dothideomycetidae</taxon>
        <taxon>Mycosphaerellales</taxon>
        <taxon>Teratosphaeriaceae</taxon>
        <taxon>Hortaea</taxon>
    </lineage>
</organism>
<evidence type="ECO:0000313" key="4">
    <source>
        <dbReference type="EMBL" id="RMY58729.1"/>
    </source>
</evidence>
<dbReference type="FunFam" id="3.40.50.720:FF:000245">
    <property type="entry name" value="Short chain dehydrogenase, putative"/>
    <property type="match status" value="1"/>
</dbReference>
<dbReference type="PANTHER" id="PTHR43008:SF9">
    <property type="entry name" value="OXIDOREDUCTASE"/>
    <property type="match status" value="1"/>
</dbReference>
<dbReference type="PANTHER" id="PTHR43008">
    <property type="entry name" value="BENZIL REDUCTASE"/>
    <property type="match status" value="1"/>
</dbReference>
<name>A0A3M7D368_HORWE</name>
<dbReference type="GO" id="GO:0016616">
    <property type="term" value="F:oxidoreductase activity, acting on the CH-OH group of donors, NAD or NADP as acceptor"/>
    <property type="evidence" value="ECO:0007669"/>
    <property type="project" value="UniProtKB-ARBA"/>
</dbReference>
<dbReference type="PROSITE" id="PS00061">
    <property type="entry name" value="ADH_SHORT"/>
    <property type="match status" value="1"/>
</dbReference>
<dbReference type="InterPro" id="IPR036291">
    <property type="entry name" value="NAD(P)-bd_dom_sf"/>
</dbReference>
<dbReference type="Proteomes" id="UP000269276">
    <property type="component" value="Unassembled WGS sequence"/>
</dbReference>
<dbReference type="AlphaFoldDB" id="A0A3M7D368"/>
<dbReference type="EMBL" id="QWIP01000613">
    <property type="protein sequence ID" value="RMY58729.1"/>
    <property type="molecule type" value="Genomic_DNA"/>
</dbReference>
<evidence type="ECO:0000256" key="1">
    <source>
        <dbReference type="ARBA" id="ARBA00006484"/>
    </source>
</evidence>
<protein>
    <submittedName>
        <fullName evidence="4">Uncharacterized protein</fullName>
    </submittedName>
</protein>
<keyword evidence="3" id="KW-0560">Oxidoreductase</keyword>
<gene>
    <name evidence="4" type="ORF">D0863_12164</name>
</gene>
<dbReference type="PRINTS" id="PR00081">
    <property type="entry name" value="GDHRDH"/>
</dbReference>
<dbReference type="VEuPathDB" id="FungiDB:BTJ68_09231"/>
<dbReference type="Gene3D" id="3.40.50.720">
    <property type="entry name" value="NAD(P)-binding Rossmann-like Domain"/>
    <property type="match status" value="1"/>
</dbReference>
<comment type="similarity">
    <text evidence="1">Belongs to the short-chain dehydrogenases/reductases (SDR) family.</text>
</comment>